<protein>
    <submittedName>
        <fullName evidence="3">Methyltransferase type 11</fullName>
    </submittedName>
</protein>
<dbReference type="GO" id="GO:0008757">
    <property type="term" value="F:S-adenosylmethionine-dependent methyltransferase activity"/>
    <property type="evidence" value="ECO:0007669"/>
    <property type="project" value="InterPro"/>
</dbReference>
<dbReference type="InterPro" id="IPR029063">
    <property type="entry name" value="SAM-dependent_MTases_sf"/>
</dbReference>
<dbReference type="CDD" id="cd02440">
    <property type="entry name" value="AdoMet_MTases"/>
    <property type="match status" value="1"/>
</dbReference>
<keyword evidence="4" id="KW-1185">Reference proteome</keyword>
<keyword evidence="3" id="KW-0808">Transferase</keyword>
<dbReference type="InterPro" id="IPR013216">
    <property type="entry name" value="Methyltransf_11"/>
</dbReference>
<keyword evidence="3" id="KW-0489">Methyltransferase</keyword>
<gene>
    <name evidence="3" type="ORF">PAI11_09630</name>
</gene>
<dbReference type="Gene3D" id="3.40.50.150">
    <property type="entry name" value="Vaccinia Virus protein VP39"/>
    <property type="match status" value="1"/>
</dbReference>
<dbReference type="Proteomes" id="UP000005143">
    <property type="component" value="Unassembled WGS sequence"/>
</dbReference>
<dbReference type="PANTHER" id="PTHR43591">
    <property type="entry name" value="METHYLTRANSFERASE"/>
    <property type="match status" value="1"/>
</dbReference>
<evidence type="ECO:0000313" key="3">
    <source>
        <dbReference type="EMBL" id="EHN12170.1"/>
    </source>
</evidence>
<dbReference type="EMBL" id="AGUD01000043">
    <property type="protein sequence ID" value="EHN12170.1"/>
    <property type="molecule type" value="Genomic_DNA"/>
</dbReference>
<evidence type="ECO:0000313" key="4">
    <source>
        <dbReference type="Proteomes" id="UP000005143"/>
    </source>
</evidence>
<dbReference type="SUPFAM" id="SSF53335">
    <property type="entry name" value="S-adenosyl-L-methionine-dependent methyltransferases"/>
    <property type="match status" value="1"/>
</dbReference>
<sequence>MMTSISGTDVDAPACHPPLQMDEHDHQIGLHGLALLRAGVRGDALGVHRHRTVIAELLGDPQQAASRRLPEVGVQEGYAAWATSYDERRNPTIQAEEPVVRELLADRPAGLAIDVGTGTGRHATWLAEQGHRVIGVDTSRAMLEVARGRAPQLEWVEADARALPFEDASADIVVSGLTLSHLPNLDAIGELARLVAPGGRLVISNPHPLATAVLHARAWTTTADGIRVQVPEWPHALGDYVARFVAAGLVPVALHEPAHGGEDPLLEGMPAAVVWAADRPAGAAPAAAGGPGAAVAADPDPGAAVPRDPS</sequence>
<proteinExistence type="predicted"/>
<accession>H0E2F0</accession>
<dbReference type="GO" id="GO:0032259">
    <property type="term" value="P:methylation"/>
    <property type="evidence" value="ECO:0007669"/>
    <property type="project" value="UniProtKB-KW"/>
</dbReference>
<name>H0E2F0_9ACTN</name>
<evidence type="ECO:0000256" key="1">
    <source>
        <dbReference type="SAM" id="MobiDB-lite"/>
    </source>
</evidence>
<feature type="domain" description="Methyltransferase type 11" evidence="2">
    <location>
        <begin position="113"/>
        <end position="203"/>
    </location>
</feature>
<comment type="caution">
    <text evidence="3">The sequence shown here is derived from an EMBL/GenBank/DDBJ whole genome shotgun (WGS) entry which is preliminary data.</text>
</comment>
<evidence type="ECO:0000259" key="2">
    <source>
        <dbReference type="Pfam" id="PF08241"/>
    </source>
</evidence>
<dbReference type="Pfam" id="PF08241">
    <property type="entry name" value="Methyltransf_11"/>
    <property type="match status" value="1"/>
</dbReference>
<reference evidence="3 4" key="1">
    <citation type="journal article" date="2013" name="Biodegradation">
        <title>Quantitative proteomic analysis of ibuprofen-degrading Patulibacter sp. strain I11.</title>
        <authorList>
            <person name="Almeida B."/>
            <person name="Kjeldal H."/>
            <person name="Lolas I."/>
            <person name="Knudsen A.D."/>
            <person name="Carvalho G."/>
            <person name="Nielsen K.L."/>
            <person name="Barreto Crespo M.T."/>
            <person name="Stensballe A."/>
            <person name="Nielsen J.L."/>
        </authorList>
    </citation>
    <scope>NUCLEOTIDE SEQUENCE [LARGE SCALE GENOMIC DNA]</scope>
    <source>
        <strain evidence="3 4">I11</strain>
    </source>
</reference>
<organism evidence="3 4">
    <name type="scientific">Patulibacter medicamentivorans</name>
    <dbReference type="NCBI Taxonomy" id="1097667"/>
    <lineage>
        <taxon>Bacteria</taxon>
        <taxon>Bacillati</taxon>
        <taxon>Actinomycetota</taxon>
        <taxon>Thermoleophilia</taxon>
        <taxon>Solirubrobacterales</taxon>
        <taxon>Patulibacteraceae</taxon>
        <taxon>Patulibacter</taxon>
    </lineage>
</organism>
<dbReference type="AlphaFoldDB" id="H0E2F0"/>
<feature type="region of interest" description="Disordered" evidence="1">
    <location>
        <begin position="282"/>
        <end position="310"/>
    </location>
</feature>